<comment type="caution">
    <text evidence="2">The sequence shown here is derived from an EMBL/GenBank/DDBJ whole genome shotgun (WGS) entry which is preliminary data.</text>
</comment>
<dbReference type="PANTHER" id="PTHR15394">
    <property type="entry name" value="SERINE HYDROLASE RBBP9"/>
    <property type="match status" value="1"/>
</dbReference>
<feature type="region of interest" description="Disordered" evidence="1">
    <location>
        <begin position="1"/>
        <end position="24"/>
    </location>
</feature>
<reference evidence="2 3" key="1">
    <citation type="submission" date="2016-04" db="EMBL/GenBank/DDBJ databases">
        <title>Peptidophaga gingivicola gen. nov., sp. nov., isolated from human subgingival plaque.</title>
        <authorList>
            <person name="Beall C.J."/>
            <person name="Mokrzan E.M."/>
            <person name="Griffen A.L."/>
            <person name="Leys E.J."/>
        </authorList>
    </citation>
    <scope>NUCLEOTIDE SEQUENCE [LARGE SCALE GENOMIC DNA]</scope>
    <source>
        <strain evidence="2 3">BA112</strain>
    </source>
</reference>
<dbReference type="InterPro" id="IPR029058">
    <property type="entry name" value="AB_hydrolase_fold"/>
</dbReference>
<evidence type="ECO:0000313" key="2">
    <source>
        <dbReference type="EMBL" id="OAP86864.1"/>
    </source>
</evidence>
<evidence type="ECO:0008006" key="4">
    <source>
        <dbReference type="Google" id="ProtNLM"/>
    </source>
</evidence>
<proteinExistence type="predicted"/>
<evidence type="ECO:0000313" key="3">
    <source>
        <dbReference type="Proteomes" id="UP000078368"/>
    </source>
</evidence>
<dbReference type="InterPro" id="IPR010662">
    <property type="entry name" value="RBBP9/YdeN"/>
</dbReference>
<dbReference type="Gene3D" id="3.40.50.1820">
    <property type="entry name" value="alpha/beta hydrolase"/>
    <property type="match status" value="1"/>
</dbReference>
<dbReference type="RefSeq" id="WP_082903106.1">
    <property type="nucleotide sequence ID" value="NZ_LVZK01000001.1"/>
</dbReference>
<name>A0A179B765_9ACTO</name>
<dbReference type="SUPFAM" id="SSF53474">
    <property type="entry name" value="alpha/beta-Hydrolases"/>
    <property type="match status" value="1"/>
</dbReference>
<dbReference type="AlphaFoldDB" id="A0A179B765"/>
<protein>
    <recommendedName>
        <fullName evidence="4">Serine hydrolase family protein</fullName>
    </recommendedName>
</protein>
<dbReference type="Proteomes" id="UP000078368">
    <property type="component" value="Unassembled WGS sequence"/>
</dbReference>
<gene>
    <name evidence="2" type="ORF">A4H34_07070</name>
</gene>
<dbReference type="STRING" id="1823756.A4H34_07070"/>
<dbReference type="OrthoDB" id="9804993at2"/>
<evidence type="ECO:0000256" key="1">
    <source>
        <dbReference type="SAM" id="MobiDB-lite"/>
    </source>
</evidence>
<dbReference type="EMBL" id="LVZK01000001">
    <property type="protein sequence ID" value="OAP86864.1"/>
    <property type="molecule type" value="Genomic_DNA"/>
</dbReference>
<sequence length="230" mass="24078">MKNSDSFAKGADSPSGDSARGSDSARGIPFERVVILHGYGAAPADHWFPWLMRAVPGAEAVELPLPQSPEAASWILSTTDAIGPLSRKTAVVTHSLGGLAALRAIQRLVRRGAAHARARGCASCDAQLGAFVAVAPFACELPLAGDDDVDRFILSQLPDFLSKNPFPNPRVFARATVIRSDDDPFVPAGSSAEFAERIGARTLTVHGAGHFLASDGVTELPEVLEALSAA</sequence>
<accession>A0A179B765</accession>
<keyword evidence="3" id="KW-1185">Reference proteome</keyword>
<dbReference type="GO" id="GO:0016787">
    <property type="term" value="F:hydrolase activity"/>
    <property type="evidence" value="ECO:0007669"/>
    <property type="project" value="InterPro"/>
</dbReference>
<dbReference type="PANTHER" id="PTHR15394:SF3">
    <property type="entry name" value="SERINE HYDROLASE RBBP9"/>
    <property type="match status" value="1"/>
</dbReference>
<organism evidence="2 3">
    <name type="scientific">Peptidiphaga gingivicola</name>
    <dbReference type="NCBI Taxonomy" id="2741497"/>
    <lineage>
        <taxon>Bacteria</taxon>
        <taxon>Bacillati</taxon>
        <taxon>Actinomycetota</taxon>
        <taxon>Actinomycetes</taxon>
        <taxon>Actinomycetales</taxon>
        <taxon>Actinomycetaceae</taxon>
        <taxon>Peptidiphaga</taxon>
    </lineage>
</organism>
<dbReference type="Pfam" id="PF06821">
    <property type="entry name" value="Ser_hydrolase"/>
    <property type="match status" value="1"/>
</dbReference>